<dbReference type="Pfam" id="PF00720">
    <property type="entry name" value="SSI"/>
    <property type="match status" value="1"/>
</dbReference>
<evidence type="ECO:0000256" key="7">
    <source>
        <dbReference type="SAM" id="SignalP"/>
    </source>
</evidence>
<keyword evidence="3" id="KW-0964">Secreted</keyword>
<comment type="caution">
    <text evidence="9">The sequence shown here is derived from an EMBL/GenBank/DDBJ whole genome shotgun (WGS) entry which is preliminary data.</text>
</comment>
<gene>
    <name evidence="9" type="ORF">GCM10009544_66560</name>
</gene>
<keyword evidence="6" id="KW-1015">Disulfide bond</keyword>
<feature type="chain" id="PRO_5045195131" description="Subtilisin inhibitor domain-containing protein" evidence="7">
    <location>
        <begin position="28"/>
        <end position="152"/>
    </location>
</feature>
<organism evidence="9 10">
    <name type="scientific">Streptomyces stramineus</name>
    <dbReference type="NCBI Taxonomy" id="173861"/>
    <lineage>
        <taxon>Bacteria</taxon>
        <taxon>Bacillati</taxon>
        <taxon>Actinomycetota</taxon>
        <taxon>Actinomycetes</taxon>
        <taxon>Kitasatosporales</taxon>
        <taxon>Streptomycetaceae</taxon>
        <taxon>Streptomyces</taxon>
    </lineage>
</organism>
<evidence type="ECO:0000313" key="10">
    <source>
        <dbReference type="Proteomes" id="UP001499895"/>
    </source>
</evidence>
<dbReference type="RefSeq" id="WP_344098084.1">
    <property type="nucleotide sequence ID" value="NZ_BAAAHB010000188.1"/>
</dbReference>
<dbReference type="EMBL" id="BAAAHB010000188">
    <property type="protein sequence ID" value="GAA0498362.1"/>
    <property type="molecule type" value="Genomic_DNA"/>
</dbReference>
<protein>
    <recommendedName>
        <fullName evidence="8">Subtilisin inhibitor domain-containing protein</fullName>
    </recommendedName>
</protein>
<dbReference type="SUPFAM" id="SSF55399">
    <property type="entry name" value="Subtilisin inhibitor"/>
    <property type="match status" value="1"/>
</dbReference>
<keyword evidence="7" id="KW-0732">Signal</keyword>
<dbReference type="InterPro" id="IPR036819">
    <property type="entry name" value="Subtilisin_inhibitor-like_sf"/>
</dbReference>
<comment type="subcellular location">
    <subcellularLocation>
        <location evidence="1">Secreted</location>
    </subcellularLocation>
</comment>
<keyword evidence="4" id="KW-0646">Protease inhibitor</keyword>
<evidence type="ECO:0000256" key="1">
    <source>
        <dbReference type="ARBA" id="ARBA00004613"/>
    </source>
</evidence>
<evidence type="ECO:0000313" key="9">
    <source>
        <dbReference type="EMBL" id="GAA0498362.1"/>
    </source>
</evidence>
<evidence type="ECO:0000256" key="3">
    <source>
        <dbReference type="ARBA" id="ARBA00022525"/>
    </source>
</evidence>
<name>A0ABN1BHX2_9ACTN</name>
<evidence type="ECO:0000256" key="4">
    <source>
        <dbReference type="ARBA" id="ARBA00022690"/>
    </source>
</evidence>
<feature type="signal peptide" evidence="7">
    <location>
        <begin position="1"/>
        <end position="27"/>
    </location>
</feature>
<feature type="domain" description="Subtilisin inhibitor" evidence="8">
    <location>
        <begin position="52"/>
        <end position="122"/>
    </location>
</feature>
<proteinExistence type="inferred from homology"/>
<evidence type="ECO:0000256" key="5">
    <source>
        <dbReference type="ARBA" id="ARBA00022900"/>
    </source>
</evidence>
<evidence type="ECO:0000256" key="2">
    <source>
        <dbReference type="ARBA" id="ARBA00010472"/>
    </source>
</evidence>
<keyword evidence="5" id="KW-0722">Serine protease inhibitor</keyword>
<evidence type="ECO:0000256" key="6">
    <source>
        <dbReference type="ARBA" id="ARBA00023157"/>
    </source>
</evidence>
<evidence type="ECO:0000259" key="8">
    <source>
        <dbReference type="Pfam" id="PF00720"/>
    </source>
</evidence>
<keyword evidence="10" id="KW-1185">Reference proteome</keyword>
<comment type="similarity">
    <text evidence="2">Belongs to the protease inhibitor I16 (SSI) family.</text>
</comment>
<dbReference type="Proteomes" id="UP001499895">
    <property type="component" value="Unassembled WGS sequence"/>
</dbReference>
<reference evidence="9 10" key="1">
    <citation type="journal article" date="2019" name="Int. J. Syst. Evol. Microbiol.">
        <title>The Global Catalogue of Microorganisms (GCM) 10K type strain sequencing project: providing services to taxonomists for standard genome sequencing and annotation.</title>
        <authorList>
            <consortium name="The Broad Institute Genomics Platform"/>
            <consortium name="The Broad Institute Genome Sequencing Center for Infectious Disease"/>
            <person name="Wu L."/>
            <person name="Ma J."/>
        </authorList>
    </citation>
    <scope>NUCLEOTIDE SEQUENCE [LARGE SCALE GENOMIC DNA]</scope>
    <source>
        <strain evidence="9 10">JCM 10649</strain>
    </source>
</reference>
<sequence>MSLRRLTVATAVLAPALLTLPVSPAGALPLPLPVAEDAPGDHLTITVTDSGKFDGTHTLYCHPTGGTYSPAHAEDACAQLDGETRWGKDPFAPVRSDETCTMIYGGDARARVEGRWAGRPVKADFNRTNGCEMARWNTLSSLFENPKSTPKN</sequence>
<dbReference type="InterPro" id="IPR023549">
    <property type="entry name" value="Subtilisin_inhibitor"/>
</dbReference>
<dbReference type="Gene3D" id="3.30.350.10">
    <property type="entry name" value="Subtilisin inhibitor-like"/>
    <property type="match status" value="1"/>
</dbReference>
<accession>A0ABN1BHX2</accession>